<dbReference type="CDD" id="cd03343">
    <property type="entry name" value="cpn60"/>
    <property type="match status" value="1"/>
</dbReference>
<dbReference type="SUPFAM" id="SSF48592">
    <property type="entry name" value="GroEL equatorial domain-like"/>
    <property type="match status" value="1"/>
</dbReference>
<dbReference type="InterPro" id="IPR012714">
    <property type="entry name" value="Thermosome_arc"/>
</dbReference>
<dbReference type="SUPFAM" id="SSF54849">
    <property type="entry name" value="GroEL-intermediate domain like"/>
    <property type="match status" value="1"/>
</dbReference>
<keyword evidence="3 5" id="KW-0067">ATP-binding</keyword>
<dbReference type="PRINTS" id="PR00304">
    <property type="entry name" value="TCOMPLEXTCP1"/>
</dbReference>
<dbReference type="InterPro" id="IPR017998">
    <property type="entry name" value="Chaperone_TCP-1"/>
</dbReference>
<dbReference type="RefSeq" id="WP_075055802.1">
    <property type="nucleotide sequence ID" value="NZ_CP007536.1"/>
</dbReference>
<protein>
    <submittedName>
        <fullName evidence="6">Archaeal thermosome</fullName>
    </submittedName>
</protein>
<accession>A0A060HVX6</accession>
<dbReference type="Proteomes" id="UP000027093">
    <property type="component" value="Chromosome"/>
</dbReference>
<dbReference type="InterPro" id="IPR053374">
    <property type="entry name" value="TCP-1_chaperonin"/>
</dbReference>
<evidence type="ECO:0000313" key="6">
    <source>
        <dbReference type="EMBL" id="AIC17197.1"/>
    </source>
</evidence>
<dbReference type="PROSITE" id="PS00751">
    <property type="entry name" value="TCP1_2"/>
    <property type="match status" value="1"/>
</dbReference>
<dbReference type="GO" id="GO:0016887">
    <property type="term" value="F:ATP hydrolysis activity"/>
    <property type="evidence" value="ECO:0007669"/>
    <property type="project" value="InterPro"/>
</dbReference>
<keyword evidence="7" id="KW-1185">Reference proteome</keyword>
<dbReference type="OrthoDB" id="9362at2157"/>
<dbReference type="SUPFAM" id="SSF52029">
    <property type="entry name" value="GroEL apical domain-like"/>
    <property type="match status" value="1"/>
</dbReference>
<dbReference type="STRING" id="926571.NVIE_029190"/>
<dbReference type="NCBIfam" id="NF041082">
    <property type="entry name" value="thermosome_alpha"/>
    <property type="match status" value="1"/>
</dbReference>
<dbReference type="GeneID" id="74948154"/>
<keyword evidence="4 5" id="KW-0143">Chaperone</keyword>
<dbReference type="PROSITE" id="PS00750">
    <property type="entry name" value="TCP1_1"/>
    <property type="match status" value="1"/>
</dbReference>
<dbReference type="InterPro" id="IPR002194">
    <property type="entry name" value="Chaperonin_TCP-1_CS"/>
</dbReference>
<evidence type="ECO:0000256" key="3">
    <source>
        <dbReference type="ARBA" id="ARBA00022840"/>
    </source>
</evidence>
<proteinExistence type="inferred from homology"/>
<name>A0A060HVX6_9ARCH</name>
<dbReference type="InterPro" id="IPR054827">
    <property type="entry name" value="thermosome_alpha"/>
</dbReference>
<dbReference type="InterPro" id="IPR002423">
    <property type="entry name" value="Cpn60/GroEL/TCP-1"/>
</dbReference>
<dbReference type="InterPro" id="IPR027410">
    <property type="entry name" value="TCP-1-like_intermed_sf"/>
</dbReference>
<comment type="similarity">
    <text evidence="1 5">Belongs to the TCP-1 chaperonin family.</text>
</comment>
<dbReference type="GO" id="GO:0140662">
    <property type="term" value="F:ATP-dependent protein folding chaperone"/>
    <property type="evidence" value="ECO:0007669"/>
    <property type="project" value="InterPro"/>
</dbReference>
<dbReference type="Gene3D" id="1.10.560.10">
    <property type="entry name" value="GroEL-like equatorial domain"/>
    <property type="match status" value="1"/>
</dbReference>
<dbReference type="PANTHER" id="PTHR11353">
    <property type="entry name" value="CHAPERONIN"/>
    <property type="match status" value="1"/>
</dbReference>
<evidence type="ECO:0000256" key="1">
    <source>
        <dbReference type="ARBA" id="ARBA00008020"/>
    </source>
</evidence>
<dbReference type="HOGENOM" id="CLU_008891_7_3_2"/>
<keyword evidence="2 5" id="KW-0547">Nucleotide-binding</keyword>
<gene>
    <name evidence="6" type="primary">thsA</name>
    <name evidence="6" type="ORF">NVIE_029190</name>
</gene>
<reference evidence="6 7" key="1">
    <citation type="journal article" date="2014" name="Int. J. Syst. Evol. Microbiol.">
        <title>Nitrososphaera viennensis gen. nov., sp. nov., an aerobic and mesophilic, ammonia-oxidizing archaeon from soil and a member of the archaeal phylum Thaumarchaeota.</title>
        <authorList>
            <person name="Stieglmeier M."/>
            <person name="Klingl A."/>
            <person name="Alves R.J."/>
            <person name="Rittmann S.K."/>
            <person name="Melcher M."/>
            <person name="Leisch N."/>
            <person name="Schleper C."/>
        </authorList>
    </citation>
    <scope>NUCLEOTIDE SEQUENCE [LARGE SCALE GENOMIC DNA]</scope>
    <source>
        <strain evidence="6">EN76</strain>
    </source>
</reference>
<evidence type="ECO:0000256" key="4">
    <source>
        <dbReference type="ARBA" id="ARBA00023186"/>
    </source>
</evidence>
<dbReference type="Pfam" id="PF00118">
    <property type="entry name" value="Cpn60_TCP1"/>
    <property type="match status" value="1"/>
</dbReference>
<dbReference type="GO" id="GO:0005524">
    <property type="term" value="F:ATP binding"/>
    <property type="evidence" value="ECO:0007669"/>
    <property type="project" value="UniProtKB-KW"/>
</dbReference>
<evidence type="ECO:0000313" key="7">
    <source>
        <dbReference type="Proteomes" id="UP000027093"/>
    </source>
</evidence>
<dbReference type="AlphaFoldDB" id="A0A060HVX6"/>
<dbReference type="NCBIfam" id="NF041083">
    <property type="entry name" value="thermosome_beta"/>
    <property type="match status" value="1"/>
</dbReference>
<dbReference type="Gene3D" id="3.30.260.10">
    <property type="entry name" value="TCP-1-like chaperonin intermediate domain"/>
    <property type="match status" value="1"/>
</dbReference>
<dbReference type="Gene3D" id="3.50.7.10">
    <property type="entry name" value="GroEL"/>
    <property type="match status" value="1"/>
</dbReference>
<dbReference type="InterPro" id="IPR027413">
    <property type="entry name" value="GROEL-like_equatorial_sf"/>
</dbReference>
<dbReference type="GO" id="GO:0051082">
    <property type="term" value="F:unfolded protein binding"/>
    <property type="evidence" value="ECO:0007669"/>
    <property type="project" value="InterPro"/>
</dbReference>
<dbReference type="InterPro" id="IPR027409">
    <property type="entry name" value="GroEL-like_apical_dom_sf"/>
</dbReference>
<evidence type="ECO:0000256" key="2">
    <source>
        <dbReference type="ARBA" id="ARBA00022741"/>
    </source>
</evidence>
<evidence type="ECO:0000256" key="5">
    <source>
        <dbReference type="RuleBase" id="RU004187"/>
    </source>
</evidence>
<organism evidence="6 7">
    <name type="scientific">Nitrososphaera viennensis EN76</name>
    <dbReference type="NCBI Taxonomy" id="926571"/>
    <lineage>
        <taxon>Archaea</taxon>
        <taxon>Nitrososphaerota</taxon>
        <taxon>Nitrososphaeria</taxon>
        <taxon>Nitrososphaerales</taxon>
        <taxon>Nitrososphaeraceae</taxon>
        <taxon>Nitrososphaera</taxon>
    </lineage>
</organism>
<dbReference type="KEGG" id="nvn:NVIE_029190"/>
<dbReference type="EMBL" id="CP007536">
    <property type="protein sequence ID" value="AIC17197.1"/>
    <property type="molecule type" value="Genomic_DNA"/>
</dbReference>
<dbReference type="NCBIfam" id="TIGR02339">
    <property type="entry name" value="thermosome_arch"/>
    <property type="match status" value="1"/>
</dbReference>
<sequence>MSIQQASAGGMPVLILKEGASQTKGRDAQKNNITAAKLIAEVVRTSLGPRGMDKMLVDSLGDVTITNDGATILKEIDVQHPAAKMMVEISKATDNEVGDGTTSVVVLAGALIEKAEELINKDVHPTIIVDGYRKSAAKTIEVLNSIAQKIEGNEKDELARIARTSMQTKIVSREADDLAAIVVNAALSVAEKTDGGFRMDVDDIKVEKKAGGSIRDTKMIKGIVLDKEVVHGGMPKRVEKAKIALINAALEIEKTEFDAKINISSPDQMKMFLEEENKMLKDMVDKVVKAGANVVVCQKGIDDIAQHYLAKAGVLTVRRVKESDMTKMSRATGARIVNNLDDLTSKDLGSAELVEERKVETDKWVFIEGCKHPKSVTILIRGGSQRVVDEADRSVHDALMVAKDVLEKPAIVAGGGAPEAYAAARLREWASTLSGREQLAAEKFAEALEVIPLALAENAGMDPIDTLTELRAKQSKGSKWTGVDARNAKVADMSKLDVVEPLAVKEQIIKSATEAASMILRIDDVIASSKSGGAPAMPPGGGMGGGMGGMGMDM</sequence>